<feature type="domain" description="NmrA-like" evidence="3">
    <location>
        <begin position="3"/>
        <end position="271"/>
    </location>
</feature>
<reference evidence="4" key="1">
    <citation type="submission" date="2022-08" db="EMBL/GenBank/DDBJ databases">
        <authorList>
            <consortium name="DOE Joint Genome Institute"/>
            <person name="Min B."/>
            <person name="Riley R."/>
            <person name="Sierra-Patev S."/>
            <person name="Naranjo-Ortiz M."/>
            <person name="Looney B."/>
            <person name="Konkel Z."/>
            <person name="Slot J.C."/>
            <person name="Sakamoto Y."/>
            <person name="Steenwyk J.L."/>
            <person name="Rokas A."/>
            <person name="Carro J."/>
            <person name="Camarero S."/>
            <person name="Ferreira P."/>
            <person name="Molpeceres G."/>
            <person name="Ruiz-Duenas F.J."/>
            <person name="Serrano A."/>
            <person name="Henrissat B."/>
            <person name="Drula E."/>
            <person name="Hughes K.W."/>
            <person name="Mata J.L."/>
            <person name="Ishikawa N.K."/>
            <person name="Vargas-Isla R."/>
            <person name="Ushijima S."/>
            <person name="Smith C.A."/>
            <person name="Ahrendt S."/>
            <person name="Andreopoulos W."/>
            <person name="He G."/>
            <person name="Labutti K."/>
            <person name="Lipzen A."/>
            <person name="Ng V."/>
            <person name="Sandor L."/>
            <person name="Barry K."/>
            <person name="Martinez A.T."/>
            <person name="Xiao Y."/>
            <person name="Gibbons J.G."/>
            <person name="Terashima K."/>
            <person name="Hibbett D.S."/>
            <person name="Grigoriev I.V."/>
        </authorList>
    </citation>
    <scope>NUCLEOTIDE SEQUENCE</scope>
    <source>
        <strain evidence="4">TFB10827</strain>
    </source>
</reference>
<dbReference type="Gene3D" id="3.90.25.10">
    <property type="entry name" value="UDP-galactose 4-epimerase, domain 1"/>
    <property type="match status" value="1"/>
</dbReference>
<dbReference type="InterPro" id="IPR036291">
    <property type="entry name" value="NAD(P)-bd_dom_sf"/>
</dbReference>
<organism evidence="4 5">
    <name type="scientific">Lentinula boryana</name>
    <dbReference type="NCBI Taxonomy" id="40481"/>
    <lineage>
        <taxon>Eukaryota</taxon>
        <taxon>Fungi</taxon>
        <taxon>Dikarya</taxon>
        <taxon>Basidiomycota</taxon>
        <taxon>Agaricomycotina</taxon>
        <taxon>Agaricomycetes</taxon>
        <taxon>Agaricomycetidae</taxon>
        <taxon>Agaricales</taxon>
        <taxon>Marasmiineae</taxon>
        <taxon>Omphalotaceae</taxon>
        <taxon>Lentinula</taxon>
    </lineage>
</organism>
<dbReference type="Pfam" id="PF05368">
    <property type="entry name" value="NmrA"/>
    <property type="match status" value="1"/>
</dbReference>
<protein>
    <submittedName>
        <fullName evidence="4">NAD(P)-binding protein</fullName>
    </submittedName>
</protein>
<proteinExistence type="inferred from homology"/>
<evidence type="ECO:0000256" key="1">
    <source>
        <dbReference type="ARBA" id="ARBA00006328"/>
    </source>
</evidence>
<dbReference type="PANTHER" id="PTHR42748:SF14">
    <property type="entry name" value="SNOAL-LIKE DOMAIN-CONTAINING PROTEIN"/>
    <property type="match status" value="1"/>
</dbReference>
<sequence length="343" mass="38236">MSTKKLILVIGATGIQGRPCVSALLAPQDDGTPSPYSVRVLTRDPTSKQAQGLASLGAELFKGSFDDLETVVLAFEGCYGVFVNTDTFSVGQQKEIYLAIKMFEQAHRVPQMRHFIWSGLDYGSKFGNFDPKYLTVHLDGKGIVSDFLRSQQSSPSGDSLTWSIITTGPYIENLGGVLLGPLAERENGSVVFALPVGDGHVPSISVEDIGWWVRYTFDHRSETSGQELKIATEMMTIDQLVETFTRVTGIPAIRKRMSVEEYLDRYPQTAQSIIKGEKGPSIKETFAGMFRVWGDDLLTRDMEWIRRVHPTGYTLESWIKEKGYDGTLSPDLRFFISKKQRGI</sequence>
<dbReference type="InterPro" id="IPR051164">
    <property type="entry name" value="NmrA-like_oxidored"/>
</dbReference>
<dbReference type="InterPro" id="IPR008030">
    <property type="entry name" value="NmrA-like"/>
</dbReference>
<accession>A0ABQ8QTD7</accession>
<evidence type="ECO:0000256" key="2">
    <source>
        <dbReference type="ARBA" id="ARBA00022857"/>
    </source>
</evidence>
<dbReference type="CDD" id="cd05251">
    <property type="entry name" value="NmrA_like_SDR_a"/>
    <property type="match status" value="1"/>
</dbReference>
<evidence type="ECO:0000313" key="4">
    <source>
        <dbReference type="EMBL" id="KAJ4001947.1"/>
    </source>
</evidence>
<keyword evidence="2" id="KW-0521">NADP</keyword>
<gene>
    <name evidence="4" type="ORF">F5050DRAFT_1000395</name>
</gene>
<evidence type="ECO:0000259" key="3">
    <source>
        <dbReference type="Pfam" id="PF05368"/>
    </source>
</evidence>
<dbReference type="Gene3D" id="3.40.50.720">
    <property type="entry name" value="NAD(P)-binding Rossmann-like Domain"/>
    <property type="match status" value="1"/>
</dbReference>
<comment type="similarity">
    <text evidence="1">Belongs to the NmrA-type oxidoreductase family.</text>
</comment>
<keyword evidence="5" id="KW-1185">Reference proteome</keyword>
<dbReference type="SUPFAM" id="SSF51735">
    <property type="entry name" value="NAD(P)-binding Rossmann-fold domains"/>
    <property type="match status" value="1"/>
</dbReference>
<comment type="caution">
    <text evidence="4">The sequence shown here is derived from an EMBL/GenBank/DDBJ whole genome shotgun (WGS) entry which is preliminary data.</text>
</comment>
<dbReference type="EMBL" id="MU790505">
    <property type="protein sequence ID" value="KAJ4001947.1"/>
    <property type="molecule type" value="Genomic_DNA"/>
</dbReference>
<evidence type="ECO:0000313" key="5">
    <source>
        <dbReference type="Proteomes" id="UP001163828"/>
    </source>
</evidence>
<dbReference type="Proteomes" id="UP001163828">
    <property type="component" value="Unassembled WGS sequence"/>
</dbReference>
<name>A0ABQ8QTD7_9AGAR</name>
<dbReference type="PANTHER" id="PTHR42748">
    <property type="entry name" value="NITROGEN METABOLITE REPRESSION PROTEIN NMRA FAMILY MEMBER"/>
    <property type="match status" value="1"/>
</dbReference>